<comment type="subcellular location">
    <subcellularLocation>
        <location evidence="1">Cell membrane</location>
        <topology evidence="1">Multi-pass membrane protein</topology>
    </subcellularLocation>
</comment>
<dbReference type="AlphaFoldDB" id="A0A9X8UJS6"/>
<dbReference type="InterPro" id="IPR003740">
    <property type="entry name" value="YitT"/>
</dbReference>
<feature type="transmembrane region" description="Helical" evidence="6">
    <location>
        <begin position="116"/>
        <end position="134"/>
    </location>
</feature>
<feature type="transmembrane region" description="Helical" evidence="6">
    <location>
        <begin position="12"/>
        <end position="34"/>
    </location>
</feature>
<dbReference type="PANTHER" id="PTHR33545">
    <property type="entry name" value="UPF0750 MEMBRANE PROTEIN YITT-RELATED"/>
    <property type="match status" value="1"/>
</dbReference>
<evidence type="ECO:0000259" key="7">
    <source>
        <dbReference type="Pfam" id="PF10035"/>
    </source>
</evidence>
<evidence type="ECO:0000256" key="3">
    <source>
        <dbReference type="ARBA" id="ARBA00022692"/>
    </source>
</evidence>
<organism evidence="8 9">
    <name type="scientific">Harryflintia acetispora</name>
    <dbReference type="NCBI Taxonomy" id="1849041"/>
    <lineage>
        <taxon>Bacteria</taxon>
        <taxon>Bacillati</taxon>
        <taxon>Bacillota</taxon>
        <taxon>Clostridia</taxon>
        <taxon>Eubacteriales</taxon>
        <taxon>Oscillospiraceae</taxon>
        <taxon>Harryflintia</taxon>
    </lineage>
</organism>
<dbReference type="PANTHER" id="PTHR33545:SF5">
    <property type="entry name" value="UPF0750 MEMBRANE PROTEIN YITT"/>
    <property type="match status" value="1"/>
</dbReference>
<dbReference type="PIRSF" id="PIRSF006483">
    <property type="entry name" value="Membrane_protein_YitT"/>
    <property type="match status" value="1"/>
</dbReference>
<evidence type="ECO:0000313" key="9">
    <source>
        <dbReference type="Proteomes" id="UP000294682"/>
    </source>
</evidence>
<dbReference type="GO" id="GO:0005886">
    <property type="term" value="C:plasma membrane"/>
    <property type="evidence" value="ECO:0007669"/>
    <property type="project" value="UniProtKB-SubCell"/>
</dbReference>
<dbReference type="EMBL" id="SLUK01000006">
    <property type="protein sequence ID" value="TCL43175.1"/>
    <property type="molecule type" value="Genomic_DNA"/>
</dbReference>
<dbReference type="OrthoDB" id="1758221at2"/>
<sequence length="290" mass="31181">MQLKKQAISQMAATLVSVVLGNAILTFAVAAFILPGGLISGGVAGIGLIVRHFFEVNVDVGVAAANVVLFIAGAIVLGWKFALTTLLSTFLYPAFLAFFIRLPILENLTSDPLLAAIYAGLLMGVGIGMVIRVGSSTGGMDIPPLIINKKFGLSVPVLMYAFDTVILLFQVFFSSTEQVLYGILVVILTSIVMDRVMIIGQTQTQVMIVSPKYEEINGLIQKDLDRGSTLLNSVTGHLGERCETILTVVTHRQLPQLKELVLGVDEQAFIIVTPANEVKGRGFTLSKHHK</sequence>
<dbReference type="InterPro" id="IPR015867">
    <property type="entry name" value="N-reg_PII/ATP_PRibTrfase_C"/>
</dbReference>
<feature type="transmembrane region" description="Helical" evidence="6">
    <location>
        <begin position="60"/>
        <end position="79"/>
    </location>
</feature>
<feature type="transmembrane region" description="Helical" evidence="6">
    <location>
        <begin position="155"/>
        <end position="173"/>
    </location>
</feature>
<dbReference type="InterPro" id="IPR019264">
    <property type="entry name" value="DUF2179"/>
</dbReference>
<protein>
    <submittedName>
        <fullName evidence="8">Uncharacterized membrane-anchored protein YitT (DUF2179 family)</fullName>
    </submittedName>
</protein>
<feature type="domain" description="DUF2179" evidence="7">
    <location>
        <begin position="226"/>
        <end position="280"/>
    </location>
</feature>
<comment type="caution">
    <text evidence="8">The sequence shown here is derived from an EMBL/GenBank/DDBJ whole genome shotgun (WGS) entry which is preliminary data.</text>
</comment>
<evidence type="ECO:0000256" key="6">
    <source>
        <dbReference type="SAM" id="Phobius"/>
    </source>
</evidence>
<dbReference type="Proteomes" id="UP000294682">
    <property type="component" value="Unassembled WGS sequence"/>
</dbReference>
<feature type="transmembrane region" description="Helical" evidence="6">
    <location>
        <begin position="179"/>
        <end position="198"/>
    </location>
</feature>
<keyword evidence="5 6" id="KW-0472">Membrane</keyword>
<keyword evidence="2" id="KW-1003">Cell membrane</keyword>
<keyword evidence="3 6" id="KW-0812">Transmembrane</keyword>
<evidence type="ECO:0000256" key="5">
    <source>
        <dbReference type="ARBA" id="ARBA00023136"/>
    </source>
</evidence>
<gene>
    <name evidence="8" type="ORF">EDD78_10634</name>
</gene>
<evidence type="ECO:0000313" key="8">
    <source>
        <dbReference type="EMBL" id="TCL43175.1"/>
    </source>
</evidence>
<dbReference type="Pfam" id="PF10035">
    <property type="entry name" value="DUF2179"/>
    <property type="match status" value="1"/>
</dbReference>
<feature type="transmembrane region" description="Helical" evidence="6">
    <location>
        <begin position="86"/>
        <end position="104"/>
    </location>
</feature>
<evidence type="ECO:0000256" key="4">
    <source>
        <dbReference type="ARBA" id="ARBA00022989"/>
    </source>
</evidence>
<evidence type="ECO:0000256" key="2">
    <source>
        <dbReference type="ARBA" id="ARBA00022475"/>
    </source>
</evidence>
<proteinExistence type="predicted"/>
<dbReference type="Pfam" id="PF02588">
    <property type="entry name" value="YitT_membrane"/>
    <property type="match status" value="1"/>
</dbReference>
<dbReference type="CDD" id="cd16380">
    <property type="entry name" value="YitT_C"/>
    <property type="match status" value="1"/>
</dbReference>
<dbReference type="Gene3D" id="3.30.70.120">
    <property type="match status" value="1"/>
</dbReference>
<keyword evidence="9" id="KW-1185">Reference proteome</keyword>
<dbReference type="RefSeq" id="WP_117507827.1">
    <property type="nucleotide sequence ID" value="NZ_JADNAH010000025.1"/>
</dbReference>
<keyword evidence="4 6" id="KW-1133">Transmembrane helix</keyword>
<name>A0A9X8UJS6_9FIRM</name>
<reference evidence="8 9" key="1">
    <citation type="submission" date="2019-03" db="EMBL/GenBank/DDBJ databases">
        <title>Genomic Encyclopedia of Type Strains, Phase IV (KMG-IV): sequencing the most valuable type-strain genomes for metagenomic binning, comparative biology and taxonomic classification.</title>
        <authorList>
            <person name="Goeker M."/>
        </authorList>
    </citation>
    <scope>NUCLEOTIDE SEQUENCE [LARGE SCALE GENOMIC DNA]</scope>
    <source>
        <strain evidence="8 9">DSM 100433</strain>
    </source>
</reference>
<evidence type="ECO:0000256" key="1">
    <source>
        <dbReference type="ARBA" id="ARBA00004651"/>
    </source>
</evidence>
<dbReference type="InterPro" id="IPR051461">
    <property type="entry name" value="UPF0750_membrane"/>
</dbReference>
<accession>A0A9X8UJS6</accession>